<feature type="transmembrane region" description="Helical" evidence="9">
    <location>
        <begin position="779"/>
        <end position="800"/>
    </location>
</feature>
<evidence type="ECO:0000313" key="12">
    <source>
        <dbReference type="Proteomes" id="UP000419743"/>
    </source>
</evidence>
<feature type="transmembrane region" description="Helical" evidence="9">
    <location>
        <begin position="877"/>
        <end position="897"/>
    </location>
</feature>
<sequence>MATVNADIPGAESPRDPVAMEADDVARELGVDPAVGLSSDEARSRLASHGPNRLASGKREPAWRAFVRQYQDFMQLVLLGAALINQLVTQDTATTVVLAGLTVFNAVIGLRQEAKAEESVKALSQMMKSIARVRRDGQPTELDAEELVPGDVVLVEAGNRIPADGRVSLAATLEIEEAALTGESLPVGKSIQPVPGTDVPLGDRRCMTYMNTSVTRGRGEVIVTATGMDTEIGHIAHMLANTETSKTPLQRQLDSLSKIIASIAAVALVLVILLGLAQGATFDTLFVTGVALAVAAIPTGLPAVVTALLSMGTREIARRNAIIKRLPAVETLGSTSAICSDKTGTLTLNKMTAREIVIPGHHRYTVSGEGYSTVGDISHVGGERYDLDPYLLPMVLCADAVLDGESLIGDPTEGALIVLGAKGGLDITETRAAYPRVAEVPFDSDYKFMATFHNVTSDDGRPVVRCYVKGAPDVLIARSTSVRQPDGTVLPLTEANRHLALEANDRIANAGERVMVVAERNLEPGTVGADDDLIGLVQELTLLAMVGIVDPPRPEAKAAIGECHEAGIRVRMITGDHASTAAAIASELGIEGRAVTGAEFAAMSDAQLLRELDDIGVVARVAPEDKVRLVRLLKEKGDVVAMTGDGVNDAPALKTADIGVAMGITGTEVSKEAAVMILTDDNFATIVGAVSYGRSLYDNLLKYLRFQMSTLVAYIAIFIGAGIFGIANGAPLNPLQILWINMVIDIPLAIALGFDQPARGLMSRAPRPISAPVLSRTNWIRLCVQGAVMTVGSLVAYQIGAGQGGAVVAATMLLTTLALFHLFGALLSRDQTGTMFDRASIPGAVQLRRYGVALLAIVLITVLNFLQEIFGTTGLTFEQWCICIGIASSIVVVEELIKAILRWRAGPTEPVALPVGLTPAVA</sequence>
<dbReference type="AlphaFoldDB" id="A0A7M4DHS1"/>
<dbReference type="Gene3D" id="3.40.1110.10">
    <property type="entry name" value="Calcium-transporting ATPase, cytoplasmic domain N"/>
    <property type="match status" value="1"/>
</dbReference>
<dbReference type="PRINTS" id="PR00120">
    <property type="entry name" value="HATPASE"/>
</dbReference>
<dbReference type="InterPro" id="IPR006068">
    <property type="entry name" value="ATPase_P-typ_cation-transptr_C"/>
</dbReference>
<evidence type="ECO:0000256" key="6">
    <source>
        <dbReference type="ARBA" id="ARBA00022989"/>
    </source>
</evidence>
<dbReference type="Pfam" id="PF13246">
    <property type="entry name" value="Cation_ATPase"/>
    <property type="match status" value="1"/>
</dbReference>
<evidence type="ECO:0000256" key="8">
    <source>
        <dbReference type="ARBA" id="ARBA00049360"/>
    </source>
</evidence>
<dbReference type="Gene3D" id="1.20.1110.10">
    <property type="entry name" value="Calcium-transporting ATPase, transmembrane domain"/>
    <property type="match status" value="1"/>
</dbReference>
<dbReference type="SUPFAM" id="SSF81653">
    <property type="entry name" value="Calcium ATPase, transduction domain A"/>
    <property type="match status" value="1"/>
</dbReference>
<dbReference type="SFLD" id="SFLDG00002">
    <property type="entry name" value="C1.7:_P-type_atpase_like"/>
    <property type="match status" value="1"/>
</dbReference>
<evidence type="ECO:0000259" key="10">
    <source>
        <dbReference type="SMART" id="SM00831"/>
    </source>
</evidence>
<evidence type="ECO:0000313" key="11">
    <source>
        <dbReference type="EMBL" id="VZO36464.1"/>
    </source>
</evidence>
<dbReference type="EMBL" id="CACRYJ010000022">
    <property type="protein sequence ID" value="VZO36464.1"/>
    <property type="molecule type" value="Genomic_DNA"/>
</dbReference>
<dbReference type="SUPFAM" id="SSF56784">
    <property type="entry name" value="HAD-like"/>
    <property type="match status" value="1"/>
</dbReference>
<comment type="catalytic activity">
    <reaction evidence="8">
        <text>ATP + H2O = ADP + phosphate + H(+)</text>
        <dbReference type="Rhea" id="RHEA:13065"/>
        <dbReference type="ChEBI" id="CHEBI:15377"/>
        <dbReference type="ChEBI" id="CHEBI:15378"/>
        <dbReference type="ChEBI" id="CHEBI:30616"/>
        <dbReference type="ChEBI" id="CHEBI:43474"/>
        <dbReference type="ChEBI" id="CHEBI:456216"/>
    </reaction>
</comment>
<feature type="transmembrane region" description="Helical" evidence="9">
    <location>
        <begin position="737"/>
        <end position="758"/>
    </location>
</feature>
<dbReference type="InterPro" id="IPR023299">
    <property type="entry name" value="ATPase_P-typ_cyto_dom_N"/>
</dbReference>
<dbReference type="GO" id="GO:0005524">
    <property type="term" value="F:ATP binding"/>
    <property type="evidence" value="ECO:0007669"/>
    <property type="project" value="UniProtKB-KW"/>
</dbReference>
<evidence type="ECO:0000256" key="2">
    <source>
        <dbReference type="ARBA" id="ARBA00022692"/>
    </source>
</evidence>
<feature type="domain" description="Cation-transporting P-type ATPase N-terminal" evidence="10">
    <location>
        <begin position="16"/>
        <end position="90"/>
    </location>
</feature>
<dbReference type="SFLD" id="SFLDS00003">
    <property type="entry name" value="Haloacid_Dehalogenase"/>
    <property type="match status" value="1"/>
</dbReference>
<dbReference type="InterPro" id="IPR001757">
    <property type="entry name" value="P_typ_ATPase"/>
</dbReference>
<dbReference type="SUPFAM" id="SSF81665">
    <property type="entry name" value="Calcium ATPase, transmembrane domain M"/>
    <property type="match status" value="1"/>
</dbReference>
<dbReference type="PANTHER" id="PTHR42861">
    <property type="entry name" value="CALCIUM-TRANSPORTING ATPASE"/>
    <property type="match status" value="1"/>
</dbReference>
<keyword evidence="2 9" id="KW-0812">Transmembrane</keyword>
<dbReference type="Pfam" id="PF00122">
    <property type="entry name" value="E1-E2_ATPase"/>
    <property type="match status" value="1"/>
</dbReference>
<dbReference type="InterPro" id="IPR059000">
    <property type="entry name" value="ATPase_P-type_domA"/>
</dbReference>
<feature type="transmembrane region" description="Helical" evidence="9">
    <location>
        <begin position="259"/>
        <end position="279"/>
    </location>
</feature>
<dbReference type="RefSeq" id="WP_156740486.1">
    <property type="nucleotide sequence ID" value="NZ_CACRYJ010000022.1"/>
</dbReference>
<dbReference type="InterPro" id="IPR004014">
    <property type="entry name" value="ATPase_P-typ_cation-transptr_N"/>
</dbReference>
<dbReference type="GO" id="GO:0005886">
    <property type="term" value="C:plasma membrane"/>
    <property type="evidence" value="ECO:0007669"/>
    <property type="project" value="UniProtKB-SubCell"/>
</dbReference>
<feature type="transmembrane region" description="Helical" evidence="9">
    <location>
        <begin position="285"/>
        <end position="309"/>
    </location>
</feature>
<dbReference type="Gene3D" id="3.40.50.1000">
    <property type="entry name" value="HAD superfamily/HAD-like"/>
    <property type="match status" value="1"/>
</dbReference>
<dbReference type="InterPro" id="IPR008250">
    <property type="entry name" value="ATPase_P-typ_transduc_dom_A_sf"/>
</dbReference>
<dbReference type="Gene3D" id="2.70.150.10">
    <property type="entry name" value="Calcium-transporting ATPase, cytoplasmic transduction domain A"/>
    <property type="match status" value="1"/>
</dbReference>
<evidence type="ECO:0000256" key="5">
    <source>
        <dbReference type="ARBA" id="ARBA00022967"/>
    </source>
</evidence>
<dbReference type="Pfam" id="PF00689">
    <property type="entry name" value="Cation_ATPase_C"/>
    <property type="match status" value="1"/>
</dbReference>
<dbReference type="PROSITE" id="PS00154">
    <property type="entry name" value="ATPASE_E1_E2"/>
    <property type="match status" value="1"/>
</dbReference>
<dbReference type="Proteomes" id="UP000419743">
    <property type="component" value="Unassembled WGS sequence"/>
</dbReference>
<protein>
    <submittedName>
        <fullName evidence="11">Calcium-transporting ATPase 1</fullName>
        <ecNumber evidence="11">3.6.3.8</ecNumber>
    </submittedName>
</protein>
<comment type="caution">
    <text evidence="11">The sequence shown here is derived from an EMBL/GenBank/DDBJ whole genome shotgun (WGS) entry which is preliminary data.</text>
</comment>
<comment type="subcellular location">
    <subcellularLocation>
        <location evidence="1">Cell membrane</location>
        <topology evidence="1">Multi-pass membrane protein</topology>
    </subcellularLocation>
</comment>
<keyword evidence="3" id="KW-0547">Nucleotide-binding</keyword>
<feature type="transmembrane region" description="Helical" evidence="9">
    <location>
        <begin position="806"/>
        <end position="827"/>
    </location>
</feature>
<dbReference type="GO" id="GO:0016887">
    <property type="term" value="F:ATP hydrolysis activity"/>
    <property type="evidence" value="ECO:0007669"/>
    <property type="project" value="InterPro"/>
</dbReference>
<proteinExistence type="predicted"/>
<dbReference type="PRINTS" id="PR00119">
    <property type="entry name" value="CATATPASE"/>
</dbReference>
<dbReference type="InterPro" id="IPR036412">
    <property type="entry name" value="HAD-like_sf"/>
</dbReference>
<keyword evidence="11" id="KW-0378">Hydrolase</keyword>
<dbReference type="InterPro" id="IPR044492">
    <property type="entry name" value="P_typ_ATPase_HD_dom"/>
</dbReference>
<evidence type="ECO:0000256" key="9">
    <source>
        <dbReference type="SAM" id="Phobius"/>
    </source>
</evidence>
<keyword evidence="7 9" id="KW-0472">Membrane</keyword>
<keyword evidence="6 9" id="KW-1133">Transmembrane helix</keyword>
<dbReference type="InterPro" id="IPR018303">
    <property type="entry name" value="ATPase_P-typ_P_site"/>
</dbReference>
<dbReference type="InterPro" id="IPR023214">
    <property type="entry name" value="HAD_sf"/>
</dbReference>
<dbReference type="EC" id="3.6.3.8" evidence="11"/>
<dbReference type="InterPro" id="IPR023298">
    <property type="entry name" value="ATPase_P-typ_TM_dom_sf"/>
</dbReference>
<feature type="transmembrane region" description="Helical" evidence="9">
    <location>
        <begin position="711"/>
        <end position="731"/>
    </location>
</feature>
<evidence type="ECO:0000256" key="1">
    <source>
        <dbReference type="ARBA" id="ARBA00004651"/>
    </source>
</evidence>
<dbReference type="SFLD" id="SFLDF00027">
    <property type="entry name" value="p-type_atpase"/>
    <property type="match status" value="1"/>
</dbReference>
<keyword evidence="5" id="KW-1278">Translocase</keyword>
<evidence type="ECO:0000256" key="7">
    <source>
        <dbReference type="ARBA" id="ARBA00023136"/>
    </source>
</evidence>
<reference evidence="11 12" key="1">
    <citation type="submission" date="2019-11" db="EMBL/GenBank/DDBJ databases">
        <authorList>
            <person name="Criscuolo A."/>
        </authorList>
    </citation>
    <scope>NUCLEOTIDE SEQUENCE [LARGE SCALE GENOMIC DNA]</scope>
    <source>
        <strain evidence="11">CIP111667</strain>
    </source>
</reference>
<dbReference type="SUPFAM" id="SSF81660">
    <property type="entry name" value="Metal cation-transporting ATPase, ATP-binding domain N"/>
    <property type="match status" value="1"/>
</dbReference>
<evidence type="ECO:0000256" key="3">
    <source>
        <dbReference type="ARBA" id="ARBA00022741"/>
    </source>
</evidence>
<organism evidence="11 12">
    <name type="scientific">Occultella aeris</name>
    <dbReference type="NCBI Taxonomy" id="2761496"/>
    <lineage>
        <taxon>Bacteria</taxon>
        <taxon>Bacillati</taxon>
        <taxon>Actinomycetota</taxon>
        <taxon>Actinomycetes</taxon>
        <taxon>Micrococcales</taxon>
        <taxon>Ruaniaceae</taxon>
        <taxon>Occultella</taxon>
    </lineage>
</organism>
<keyword evidence="4" id="KW-0067">ATP-binding</keyword>
<dbReference type="NCBIfam" id="TIGR01494">
    <property type="entry name" value="ATPase_P-type"/>
    <property type="match status" value="2"/>
</dbReference>
<name>A0A7M4DHS1_9MICO</name>
<evidence type="ECO:0000256" key="4">
    <source>
        <dbReference type="ARBA" id="ARBA00022840"/>
    </source>
</evidence>
<dbReference type="Pfam" id="PF00690">
    <property type="entry name" value="Cation_ATPase_N"/>
    <property type="match status" value="1"/>
</dbReference>
<feature type="transmembrane region" description="Helical" evidence="9">
    <location>
        <begin position="847"/>
        <end position="865"/>
    </location>
</feature>
<dbReference type="SMART" id="SM00831">
    <property type="entry name" value="Cation_ATPase_N"/>
    <property type="match status" value="1"/>
</dbReference>
<gene>
    <name evidence="11" type="ORF">HALOF300_01671</name>
</gene>
<accession>A0A7M4DHS1</accession>
<keyword evidence="12" id="KW-1185">Reference proteome</keyword>